<dbReference type="PROSITE" id="PS50011">
    <property type="entry name" value="PROTEIN_KINASE_DOM"/>
    <property type="match status" value="1"/>
</dbReference>
<dbReference type="Proteomes" id="UP001281410">
    <property type="component" value="Unassembled WGS sequence"/>
</dbReference>
<evidence type="ECO:0000256" key="8">
    <source>
        <dbReference type="ARBA" id="ARBA00048679"/>
    </source>
</evidence>
<dbReference type="InterPro" id="IPR000719">
    <property type="entry name" value="Prot_kinase_dom"/>
</dbReference>
<accession>A0AAE0DVC0</accession>
<keyword evidence="4" id="KW-0547">Nucleotide-binding</keyword>
<dbReference type="AlphaFoldDB" id="A0AAE0DVC0"/>
<keyword evidence="2" id="KW-0723">Serine/threonine-protein kinase</keyword>
<reference evidence="10" key="1">
    <citation type="journal article" date="2023" name="Plant J.">
        <title>Genome sequences and population genomics provide insights into the demographic history, inbreeding, and mutation load of two 'living fossil' tree species of Dipteronia.</title>
        <authorList>
            <person name="Feng Y."/>
            <person name="Comes H.P."/>
            <person name="Chen J."/>
            <person name="Zhu S."/>
            <person name="Lu R."/>
            <person name="Zhang X."/>
            <person name="Li P."/>
            <person name="Qiu J."/>
            <person name="Olsen K.M."/>
            <person name="Qiu Y."/>
        </authorList>
    </citation>
    <scope>NUCLEOTIDE SEQUENCE</scope>
    <source>
        <strain evidence="10">NBL</strain>
    </source>
</reference>
<evidence type="ECO:0000256" key="5">
    <source>
        <dbReference type="ARBA" id="ARBA00022777"/>
    </source>
</evidence>
<sequence>MNGVSVTNPEPDCSDFVEVDPTGRYGRVDTLFFFNSFPSFMNFSFGFELHFFCFCLQYNEILGKGASKTVYRAFDEYEGIEVAWNQVKLYDFLQSPEELERLYCEIHLLKTLKHKNIMKFYTSWVDTAKRNINFVTEMFTSGTLRQYRLKHRKVNIRAVKHWCRQILSGLLYLHSRNPPVIHRDLKCDNIFVNGNQGEVKIGDLGLAAILRKSHAARCVGTPEFMAPEVYEEEYNELVDIYAFGMCILEMITFEYPYSECTHSAQIYKKVISGKKPEALSKVEDPEVRQFIEKCLATVSCRLPARELLMDPFLQIDDYDSDLRPMQYLRDYDEIDLPLHRQPLYGIHHSNSSLSNGYGNYIDYDPENNVDYNQLQFQTGEMDFFTCQEDEHFADFDLSIKGKRREDDGIFLRLRIADREGRIRNIYFPFDIINDTAFSVATEMVSELDLNDQDVTKIADIIDGEIAALVPDWKRESGIDESTHPSTCHYCSSNGCLPDYVSSNNHGAKNLQVLQCSNHGCAAVHGRFEEITYQVDGTEQCATEVGAAASRKSDVNQYTDICAQREGQELSCQGTRDIHCDEVHETLKESNFEKEERIISMDSQSESDARNSFSMNSLLDCDFSDDYENEIRQELRWLKAKYQMQLRELRDQQLGVKSKSPSLALISDDKEHAQDDKVSLSSILPRPQKHGALQKSLSSRKQITSDFLTDAEKKFGNLANQRVRNREPISRCYGPRPELMVTAKSYFSGALLPHSLHRASSLPVDAVDV</sequence>
<comment type="caution">
    <text evidence="10">The sequence shown here is derived from an EMBL/GenBank/DDBJ whole genome shotgun (WGS) entry which is preliminary data.</text>
</comment>
<dbReference type="GO" id="GO:0005524">
    <property type="term" value="F:ATP binding"/>
    <property type="evidence" value="ECO:0007669"/>
    <property type="project" value="UniProtKB-KW"/>
</dbReference>
<dbReference type="FunFam" id="3.30.200.20:FF:000075">
    <property type="entry name" value="Probable serine/threonine-protein kinase WNK1"/>
    <property type="match status" value="1"/>
</dbReference>
<keyword evidence="3" id="KW-0808">Transferase</keyword>
<evidence type="ECO:0000256" key="3">
    <source>
        <dbReference type="ARBA" id="ARBA00022679"/>
    </source>
</evidence>
<evidence type="ECO:0000259" key="9">
    <source>
        <dbReference type="PROSITE" id="PS50011"/>
    </source>
</evidence>
<name>A0AAE0DVC0_9ROSI</name>
<evidence type="ECO:0000256" key="7">
    <source>
        <dbReference type="ARBA" id="ARBA00047899"/>
    </source>
</evidence>
<evidence type="ECO:0000256" key="4">
    <source>
        <dbReference type="ARBA" id="ARBA00022741"/>
    </source>
</evidence>
<keyword evidence="5" id="KW-0418">Kinase</keyword>
<dbReference type="PROSITE" id="PS00108">
    <property type="entry name" value="PROTEIN_KINASE_ST"/>
    <property type="match status" value="1"/>
</dbReference>
<dbReference type="PANTHER" id="PTHR13902">
    <property type="entry name" value="SERINE/THREONINE-PROTEIN KINASE WNK WITH NO LYSINE -RELATED"/>
    <property type="match status" value="1"/>
</dbReference>
<dbReference type="InterPro" id="IPR008271">
    <property type="entry name" value="Ser/Thr_kinase_AS"/>
</dbReference>
<evidence type="ECO:0000256" key="1">
    <source>
        <dbReference type="ARBA" id="ARBA00012513"/>
    </source>
</evidence>
<dbReference type="Pfam" id="PF00069">
    <property type="entry name" value="Pkinase"/>
    <property type="match status" value="1"/>
</dbReference>
<keyword evidence="11" id="KW-1185">Reference proteome</keyword>
<dbReference type="SMART" id="SM00220">
    <property type="entry name" value="S_TKc"/>
    <property type="match status" value="1"/>
</dbReference>
<protein>
    <recommendedName>
        <fullName evidence="1">non-specific serine/threonine protein kinase</fullName>
        <ecNumber evidence="1">2.7.11.1</ecNumber>
    </recommendedName>
</protein>
<dbReference type="EC" id="2.7.11.1" evidence="1"/>
<dbReference type="EMBL" id="JANJYJ010000009">
    <property type="protein sequence ID" value="KAK3190043.1"/>
    <property type="molecule type" value="Genomic_DNA"/>
</dbReference>
<dbReference type="FunFam" id="1.10.510.10:FF:000046">
    <property type="entry name" value="probable serine/threonine-protein kinase WNK9"/>
    <property type="match status" value="1"/>
</dbReference>
<comment type="catalytic activity">
    <reaction evidence="7">
        <text>L-threonyl-[protein] + ATP = O-phospho-L-threonyl-[protein] + ADP + H(+)</text>
        <dbReference type="Rhea" id="RHEA:46608"/>
        <dbReference type="Rhea" id="RHEA-COMP:11060"/>
        <dbReference type="Rhea" id="RHEA-COMP:11605"/>
        <dbReference type="ChEBI" id="CHEBI:15378"/>
        <dbReference type="ChEBI" id="CHEBI:30013"/>
        <dbReference type="ChEBI" id="CHEBI:30616"/>
        <dbReference type="ChEBI" id="CHEBI:61977"/>
        <dbReference type="ChEBI" id="CHEBI:456216"/>
        <dbReference type="EC" id="2.7.11.1"/>
    </reaction>
</comment>
<dbReference type="Gene3D" id="3.30.200.20">
    <property type="entry name" value="Phosphorylase Kinase, domain 1"/>
    <property type="match status" value="1"/>
</dbReference>
<gene>
    <name evidence="10" type="ORF">Dsin_029604</name>
</gene>
<evidence type="ECO:0000256" key="2">
    <source>
        <dbReference type="ARBA" id="ARBA00022527"/>
    </source>
</evidence>
<comment type="catalytic activity">
    <reaction evidence="8">
        <text>L-seryl-[protein] + ATP = O-phospho-L-seryl-[protein] + ADP + H(+)</text>
        <dbReference type="Rhea" id="RHEA:17989"/>
        <dbReference type="Rhea" id="RHEA-COMP:9863"/>
        <dbReference type="Rhea" id="RHEA-COMP:11604"/>
        <dbReference type="ChEBI" id="CHEBI:15378"/>
        <dbReference type="ChEBI" id="CHEBI:29999"/>
        <dbReference type="ChEBI" id="CHEBI:30616"/>
        <dbReference type="ChEBI" id="CHEBI:83421"/>
        <dbReference type="ChEBI" id="CHEBI:456216"/>
        <dbReference type="EC" id="2.7.11.1"/>
    </reaction>
</comment>
<evidence type="ECO:0000313" key="11">
    <source>
        <dbReference type="Proteomes" id="UP001281410"/>
    </source>
</evidence>
<dbReference type="Gene3D" id="1.10.510.10">
    <property type="entry name" value="Transferase(Phosphotransferase) domain 1"/>
    <property type="match status" value="1"/>
</dbReference>
<dbReference type="GO" id="GO:0004674">
    <property type="term" value="F:protein serine/threonine kinase activity"/>
    <property type="evidence" value="ECO:0007669"/>
    <property type="project" value="UniProtKB-KW"/>
</dbReference>
<keyword evidence="6" id="KW-0067">ATP-binding</keyword>
<dbReference type="CDD" id="cd13983">
    <property type="entry name" value="STKc_WNK"/>
    <property type="match status" value="1"/>
</dbReference>
<feature type="domain" description="Protein kinase" evidence="9">
    <location>
        <begin position="56"/>
        <end position="313"/>
    </location>
</feature>
<dbReference type="InterPro" id="IPR011009">
    <property type="entry name" value="Kinase-like_dom_sf"/>
</dbReference>
<evidence type="ECO:0000256" key="6">
    <source>
        <dbReference type="ARBA" id="ARBA00022840"/>
    </source>
</evidence>
<organism evidence="10 11">
    <name type="scientific">Dipteronia sinensis</name>
    <dbReference type="NCBI Taxonomy" id="43782"/>
    <lineage>
        <taxon>Eukaryota</taxon>
        <taxon>Viridiplantae</taxon>
        <taxon>Streptophyta</taxon>
        <taxon>Embryophyta</taxon>
        <taxon>Tracheophyta</taxon>
        <taxon>Spermatophyta</taxon>
        <taxon>Magnoliopsida</taxon>
        <taxon>eudicotyledons</taxon>
        <taxon>Gunneridae</taxon>
        <taxon>Pentapetalae</taxon>
        <taxon>rosids</taxon>
        <taxon>malvids</taxon>
        <taxon>Sapindales</taxon>
        <taxon>Sapindaceae</taxon>
        <taxon>Hippocastanoideae</taxon>
        <taxon>Acereae</taxon>
        <taxon>Dipteronia</taxon>
    </lineage>
</organism>
<proteinExistence type="predicted"/>
<evidence type="ECO:0000313" key="10">
    <source>
        <dbReference type="EMBL" id="KAK3190043.1"/>
    </source>
</evidence>
<dbReference type="InterPro" id="IPR050588">
    <property type="entry name" value="WNK_Ser-Thr_kinase"/>
</dbReference>
<dbReference type="SUPFAM" id="SSF56112">
    <property type="entry name" value="Protein kinase-like (PK-like)"/>
    <property type="match status" value="1"/>
</dbReference>